<dbReference type="GO" id="GO:0019867">
    <property type="term" value="C:outer membrane"/>
    <property type="evidence" value="ECO:0007669"/>
    <property type="project" value="InterPro"/>
</dbReference>
<organism evidence="7 8">
    <name type="scientific">Crocosphaera chwakensis CCY0110</name>
    <dbReference type="NCBI Taxonomy" id="391612"/>
    <lineage>
        <taxon>Bacteria</taxon>
        <taxon>Bacillati</taxon>
        <taxon>Cyanobacteriota</taxon>
        <taxon>Cyanophyceae</taxon>
        <taxon>Oscillatoriophycideae</taxon>
        <taxon>Chroococcales</taxon>
        <taxon>Aphanothecaceae</taxon>
        <taxon>Crocosphaera</taxon>
        <taxon>Crocosphaera chwakensis</taxon>
    </lineage>
</organism>
<protein>
    <recommendedName>
        <fullName evidence="9">POTRA domain-containing protein</fullName>
    </recommendedName>
</protein>
<evidence type="ECO:0000313" key="7">
    <source>
        <dbReference type="EMBL" id="EAZ88594.1"/>
    </source>
</evidence>
<keyword evidence="2" id="KW-0732">Signal</keyword>
<evidence type="ECO:0000256" key="3">
    <source>
        <dbReference type="ARBA" id="ARBA00023237"/>
    </source>
</evidence>
<comment type="caution">
    <text evidence="7">The sequence shown here is derived from an EMBL/GenBank/DDBJ whole genome shotgun (WGS) entry which is preliminary data.</text>
</comment>
<evidence type="ECO:0000313" key="8">
    <source>
        <dbReference type="Proteomes" id="UP000003781"/>
    </source>
</evidence>
<keyword evidence="8" id="KW-1185">Reference proteome</keyword>
<feature type="domain" description="Polypeptide-transport-associated ShlB-type" evidence="6">
    <location>
        <begin position="323"/>
        <end position="391"/>
    </location>
</feature>
<evidence type="ECO:0000259" key="5">
    <source>
        <dbReference type="Pfam" id="PF07244"/>
    </source>
</evidence>
<dbReference type="InterPro" id="IPR010827">
    <property type="entry name" value="BamA/TamA_POTRA"/>
</dbReference>
<feature type="non-terminal residue" evidence="7">
    <location>
        <position position="420"/>
    </location>
</feature>
<evidence type="ECO:0000259" key="6">
    <source>
        <dbReference type="Pfam" id="PF08479"/>
    </source>
</evidence>
<dbReference type="PANTHER" id="PTHR12815:SF47">
    <property type="entry name" value="TRANSLOCATION AND ASSEMBLY MODULE SUBUNIT TAMA"/>
    <property type="match status" value="1"/>
</dbReference>
<sequence>MPSVASIKDPEKTTFEFLDYSTTELGADDSSKSVSDYPQVSDIKQGVQSNEKASVSSIQSIKEQVAIEFDHSIISDPWLDESSDTVESYPKVSTLKETTATPEMASKASLESDDSVISESQLKESLDTIEPDVKVSSTEETGATSENLSDSATAILEKQTALTAPNAFEDQSLSPTHLDQAIAAESTTEQETAQETTPIPGIEDSPDTEPPVVPVPETIPPPDSDAEETETTAEEPRVLVVEVVVEGAGPELQDLVYNTIQTRPGRTATRSQLQEDVNAIYATGYFANVEVTPADTPLGVRISYNVEVNPILEEVVVNTVPDIEDQRALPPEKVQEIFGDQYGEILNLRELQEGIRAINEWYAEQGFDLAQVIGSPEVSEDGIVTLVIAEGVIEDVQVRFFDAEDEPVDGRTRDFIVTRE</sequence>
<gene>
    <name evidence="7" type="ORF">CY0110_21540</name>
</gene>
<feature type="region of interest" description="Disordered" evidence="4">
    <location>
        <begin position="185"/>
        <end position="235"/>
    </location>
</feature>
<feature type="compositionally biased region" description="Low complexity" evidence="4">
    <location>
        <begin position="185"/>
        <end position="197"/>
    </location>
</feature>
<dbReference type="Proteomes" id="UP000003781">
    <property type="component" value="Unassembled WGS sequence"/>
</dbReference>
<dbReference type="AlphaFoldDB" id="A3IY73"/>
<evidence type="ECO:0000256" key="2">
    <source>
        <dbReference type="ARBA" id="ARBA00022729"/>
    </source>
</evidence>
<feature type="compositionally biased region" description="Polar residues" evidence="4">
    <location>
        <begin position="135"/>
        <end position="152"/>
    </location>
</feature>
<feature type="region of interest" description="Disordered" evidence="4">
    <location>
        <begin position="79"/>
        <end position="161"/>
    </location>
</feature>
<evidence type="ECO:0000256" key="1">
    <source>
        <dbReference type="ARBA" id="ARBA00022692"/>
    </source>
</evidence>
<dbReference type="InterPro" id="IPR013686">
    <property type="entry name" value="Polypept-transport_assoc_ShlB"/>
</dbReference>
<dbReference type="RefSeq" id="WP_008278337.1">
    <property type="nucleotide sequence ID" value="NZ_AAXW01000075.1"/>
</dbReference>
<dbReference type="Gene3D" id="3.10.20.310">
    <property type="entry name" value="membrane protein fhac"/>
    <property type="match status" value="2"/>
</dbReference>
<reference evidence="7 8" key="1">
    <citation type="submission" date="2007-03" db="EMBL/GenBank/DDBJ databases">
        <authorList>
            <person name="Stal L."/>
            <person name="Ferriera S."/>
            <person name="Johnson J."/>
            <person name="Kravitz S."/>
            <person name="Beeson K."/>
            <person name="Sutton G."/>
            <person name="Rogers Y.-H."/>
            <person name="Friedman R."/>
            <person name="Frazier M."/>
            <person name="Venter J.C."/>
        </authorList>
    </citation>
    <scope>NUCLEOTIDE SEQUENCE [LARGE SCALE GENOMIC DNA]</scope>
    <source>
        <strain evidence="7 8">CCY0110</strain>
    </source>
</reference>
<feature type="domain" description="POTRA" evidence="5">
    <location>
        <begin position="251"/>
        <end position="307"/>
    </location>
</feature>
<dbReference type="eggNOG" id="COG4775">
    <property type="taxonomic scope" value="Bacteria"/>
</dbReference>
<dbReference type="EMBL" id="AAXW01000075">
    <property type="protein sequence ID" value="EAZ88594.1"/>
    <property type="molecule type" value="Genomic_DNA"/>
</dbReference>
<evidence type="ECO:0008006" key="9">
    <source>
        <dbReference type="Google" id="ProtNLM"/>
    </source>
</evidence>
<dbReference type="Pfam" id="PF07244">
    <property type="entry name" value="POTRA"/>
    <property type="match status" value="1"/>
</dbReference>
<proteinExistence type="predicted"/>
<dbReference type="InterPro" id="IPR039910">
    <property type="entry name" value="D15-like"/>
</dbReference>
<feature type="compositionally biased region" description="Acidic residues" evidence="4">
    <location>
        <begin position="224"/>
        <end position="233"/>
    </location>
</feature>
<keyword evidence="1" id="KW-0812">Transmembrane</keyword>
<name>A3IY73_9CHRO</name>
<feature type="compositionally biased region" description="Pro residues" evidence="4">
    <location>
        <begin position="208"/>
        <end position="223"/>
    </location>
</feature>
<keyword evidence="3" id="KW-0998">Cell outer membrane</keyword>
<dbReference type="PANTHER" id="PTHR12815">
    <property type="entry name" value="SORTING AND ASSEMBLY MACHINERY SAMM50 PROTEIN FAMILY MEMBER"/>
    <property type="match status" value="1"/>
</dbReference>
<accession>A3IY73</accession>
<keyword evidence="3" id="KW-0472">Membrane</keyword>
<evidence type="ECO:0000256" key="4">
    <source>
        <dbReference type="SAM" id="MobiDB-lite"/>
    </source>
</evidence>
<dbReference type="Pfam" id="PF08479">
    <property type="entry name" value="POTRA_2"/>
    <property type="match status" value="1"/>
</dbReference>